<feature type="domain" description="Ribosomal protein L9" evidence="10">
    <location>
        <begin position="13"/>
        <end position="40"/>
    </location>
</feature>
<reference evidence="11 12" key="1">
    <citation type="submission" date="2018-05" db="EMBL/GenBank/DDBJ databases">
        <title>Zavarzinia sp. HR-AS.</title>
        <authorList>
            <person name="Lee Y."/>
            <person name="Jeon C.O."/>
        </authorList>
    </citation>
    <scope>NUCLEOTIDE SEQUENCE [LARGE SCALE GENOMIC DNA]</scope>
    <source>
        <strain evidence="11 12">HR-AS</strain>
    </source>
</reference>
<evidence type="ECO:0000256" key="6">
    <source>
        <dbReference type="ARBA" id="ARBA00035292"/>
    </source>
</evidence>
<gene>
    <name evidence="7" type="primary">rplI</name>
    <name evidence="11" type="ORF">DKG74_10545</name>
</gene>
<comment type="similarity">
    <text evidence="1 7">Belongs to the bacterial ribosomal protein bL9 family.</text>
</comment>
<keyword evidence="5 7" id="KW-0687">Ribonucleoprotein</keyword>
<accession>A0A317E986</accession>
<dbReference type="SUPFAM" id="SSF55658">
    <property type="entry name" value="L9 N-domain-like"/>
    <property type="match status" value="1"/>
</dbReference>
<dbReference type="Pfam" id="PF01281">
    <property type="entry name" value="Ribosomal_L9_N"/>
    <property type="match status" value="1"/>
</dbReference>
<keyword evidence="4 7" id="KW-0689">Ribosomal protein</keyword>
<dbReference type="EMBL" id="QGLE01000005">
    <property type="protein sequence ID" value="PWR22854.1"/>
    <property type="molecule type" value="Genomic_DNA"/>
</dbReference>
<comment type="function">
    <text evidence="7">Binds to the 23S rRNA.</text>
</comment>
<dbReference type="GO" id="GO:0006412">
    <property type="term" value="P:translation"/>
    <property type="evidence" value="ECO:0007669"/>
    <property type="project" value="UniProtKB-UniRule"/>
</dbReference>
<dbReference type="PANTHER" id="PTHR21368">
    <property type="entry name" value="50S RIBOSOMAL PROTEIN L9"/>
    <property type="match status" value="1"/>
</dbReference>
<dbReference type="GO" id="GO:1990904">
    <property type="term" value="C:ribonucleoprotein complex"/>
    <property type="evidence" value="ECO:0007669"/>
    <property type="project" value="UniProtKB-KW"/>
</dbReference>
<evidence type="ECO:0000256" key="8">
    <source>
        <dbReference type="SAM" id="Coils"/>
    </source>
</evidence>
<dbReference type="Pfam" id="PF03948">
    <property type="entry name" value="Ribosomal_L9_C"/>
    <property type="match status" value="1"/>
</dbReference>
<comment type="caution">
    <text evidence="11">The sequence shown here is derived from an EMBL/GenBank/DDBJ whole genome shotgun (WGS) entry which is preliminary data.</text>
</comment>
<dbReference type="InterPro" id="IPR020070">
    <property type="entry name" value="Ribosomal_bL9_N"/>
</dbReference>
<dbReference type="InterPro" id="IPR009027">
    <property type="entry name" value="Ribosomal_bL9/RNase_H1_N"/>
</dbReference>
<evidence type="ECO:0000256" key="3">
    <source>
        <dbReference type="ARBA" id="ARBA00022884"/>
    </source>
</evidence>
<evidence type="ECO:0000256" key="9">
    <source>
        <dbReference type="SAM" id="MobiDB-lite"/>
    </source>
</evidence>
<keyword evidence="12" id="KW-1185">Reference proteome</keyword>
<evidence type="ECO:0000256" key="1">
    <source>
        <dbReference type="ARBA" id="ARBA00010605"/>
    </source>
</evidence>
<evidence type="ECO:0000256" key="7">
    <source>
        <dbReference type="HAMAP-Rule" id="MF_00503"/>
    </source>
</evidence>
<dbReference type="GO" id="GO:0019843">
    <property type="term" value="F:rRNA binding"/>
    <property type="evidence" value="ECO:0007669"/>
    <property type="project" value="UniProtKB-UniRule"/>
</dbReference>
<keyword evidence="3 7" id="KW-0694">RNA-binding</keyword>
<dbReference type="GO" id="GO:0003735">
    <property type="term" value="F:structural constituent of ribosome"/>
    <property type="evidence" value="ECO:0007669"/>
    <property type="project" value="InterPro"/>
</dbReference>
<dbReference type="InterPro" id="IPR036791">
    <property type="entry name" value="Ribosomal_bL9_C_sf"/>
</dbReference>
<dbReference type="HAMAP" id="MF_00503">
    <property type="entry name" value="Ribosomal_bL9"/>
    <property type="match status" value="1"/>
</dbReference>
<dbReference type="AlphaFoldDB" id="A0A317E986"/>
<dbReference type="InterPro" id="IPR036935">
    <property type="entry name" value="Ribosomal_bL9_N_sf"/>
</dbReference>
<proteinExistence type="inferred from homology"/>
<dbReference type="SUPFAM" id="SSF55653">
    <property type="entry name" value="Ribosomal protein L9 C-domain"/>
    <property type="match status" value="1"/>
</dbReference>
<evidence type="ECO:0000256" key="4">
    <source>
        <dbReference type="ARBA" id="ARBA00022980"/>
    </source>
</evidence>
<dbReference type="OrthoDB" id="9788336at2"/>
<keyword evidence="8" id="KW-0175">Coiled coil</keyword>
<evidence type="ECO:0000256" key="2">
    <source>
        <dbReference type="ARBA" id="ARBA00022730"/>
    </source>
</evidence>
<dbReference type="InterPro" id="IPR020594">
    <property type="entry name" value="Ribosomal_bL9_bac/chp"/>
</dbReference>
<dbReference type="GO" id="GO:0005840">
    <property type="term" value="C:ribosome"/>
    <property type="evidence" value="ECO:0007669"/>
    <property type="project" value="UniProtKB-KW"/>
</dbReference>
<dbReference type="InterPro" id="IPR020069">
    <property type="entry name" value="Ribosomal_bL9_C"/>
</dbReference>
<sequence>MEIVLLQRVEKLGQMGDVVRVRDGYARNFLLPQKKALRATKENLARFERERVHLEAHNLELRKEAEAVAVKMDNISIVIVRQAGDTGQLYGSVSNRDVATAIIEAGYTVDRRQVQLGQPIKTLGVTPVRVVLHPEVSVTVNINIARSAADAAVQASTGEAVFETEDESVVNDEDLLPTPENDDDF</sequence>
<dbReference type="RefSeq" id="WP_109905484.1">
    <property type="nucleotide sequence ID" value="NZ_QGLE01000005.1"/>
</dbReference>
<evidence type="ECO:0000313" key="11">
    <source>
        <dbReference type="EMBL" id="PWR22854.1"/>
    </source>
</evidence>
<keyword evidence="2 7" id="KW-0699">rRNA-binding</keyword>
<dbReference type="Gene3D" id="3.10.430.100">
    <property type="entry name" value="Ribosomal protein L9, C-terminal domain"/>
    <property type="match status" value="1"/>
</dbReference>
<dbReference type="InterPro" id="IPR000244">
    <property type="entry name" value="Ribosomal_bL9"/>
</dbReference>
<protein>
    <recommendedName>
        <fullName evidence="6 7">Large ribosomal subunit protein bL9</fullName>
    </recommendedName>
</protein>
<evidence type="ECO:0000259" key="10">
    <source>
        <dbReference type="PROSITE" id="PS00651"/>
    </source>
</evidence>
<dbReference type="Gene3D" id="3.40.5.10">
    <property type="entry name" value="Ribosomal protein L9, N-terminal domain"/>
    <property type="match status" value="1"/>
</dbReference>
<evidence type="ECO:0000256" key="5">
    <source>
        <dbReference type="ARBA" id="ARBA00023274"/>
    </source>
</evidence>
<name>A0A317E986_9PROT</name>
<feature type="region of interest" description="Disordered" evidence="9">
    <location>
        <begin position="163"/>
        <end position="185"/>
    </location>
</feature>
<organism evidence="11 12">
    <name type="scientific">Zavarzinia aquatilis</name>
    <dbReference type="NCBI Taxonomy" id="2211142"/>
    <lineage>
        <taxon>Bacteria</taxon>
        <taxon>Pseudomonadati</taxon>
        <taxon>Pseudomonadota</taxon>
        <taxon>Alphaproteobacteria</taxon>
        <taxon>Rhodospirillales</taxon>
        <taxon>Zavarziniaceae</taxon>
        <taxon>Zavarzinia</taxon>
    </lineage>
</organism>
<dbReference type="Proteomes" id="UP000245461">
    <property type="component" value="Unassembled WGS sequence"/>
</dbReference>
<evidence type="ECO:0000313" key="12">
    <source>
        <dbReference type="Proteomes" id="UP000245461"/>
    </source>
</evidence>
<dbReference type="NCBIfam" id="TIGR00158">
    <property type="entry name" value="L9"/>
    <property type="match status" value="1"/>
</dbReference>
<dbReference type="PROSITE" id="PS00651">
    <property type="entry name" value="RIBOSOMAL_L9"/>
    <property type="match status" value="1"/>
</dbReference>
<feature type="coiled-coil region" evidence="8">
    <location>
        <begin position="37"/>
        <end position="64"/>
    </location>
</feature>